<keyword evidence="4 6" id="KW-0472">Membrane</keyword>
<dbReference type="GO" id="GO:0007166">
    <property type="term" value="P:cell surface receptor signaling pathway"/>
    <property type="evidence" value="ECO:0007669"/>
    <property type="project" value="InterPro"/>
</dbReference>
<dbReference type="Proteomes" id="UP000838412">
    <property type="component" value="Chromosome 17"/>
</dbReference>
<evidence type="ECO:0000256" key="1">
    <source>
        <dbReference type="ARBA" id="ARBA00004141"/>
    </source>
</evidence>
<feature type="compositionally biased region" description="Low complexity" evidence="5">
    <location>
        <begin position="483"/>
        <end position="494"/>
    </location>
</feature>
<evidence type="ECO:0000256" key="3">
    <source>
        <dbReference type="ARBA" id="ARBA00022989"/>
    </source>
</evidence>
<dbReference type="PROSITE" id="PS50261">
    <property type="entry name" value="G_PROTEIN_RECEP_F2_4"/>
    <property type="match status" value="1"/>
</dbReference>
<gene>
    <name evidence="8" type="primary">ADGRL1</name>
    <name evidence="8" type="ORF">BLAG_LOCUS10047</name>
</gene>
<dbReference type="GO" id="GO:0016020">
    <property type="term" value="C:membrane"/>
    <property type="evidence" value="ECO:0007669"/>
    <property type="project" value="UniProtKB-SubCell"/>
</dbReference>
<feature type="transmembrane region" description="Helical" evidence="6">
    <location>
        <begin position="184"/>
        <end position="207"/>
    </location>
</feature>
<name>A0A8J9Z7Z9_BRALA</name>
<feature type="compositionally biased region" description="Polar residues" evidence="5">
    <location>
        <begin position="643"/>
        <end position="656"/>
    </location>
</feature>
<comment type="subcellular location">
    <subcellularLocation>
        <location evidence="1">Membrane</location>
        <topology evidence="1">Multi-pass membrane protein</topology>
    </subcellularLocation>
</comment>
<sequence length="708" mass="75327">MNKTVPVQNCSWPILNFTSEEFKILPNGSVHLLSSNVSCPAEQVGFQNCSRPILNFTSEEFDILRNGSVYLLSSNLSCPAEQVVIQDTTALICGDCLLEYFSKDAPGGQTTGDADQSWLTLGLVIVSDVAVFGFVVHTFRSGEWKKGPAKLKVIMMTSITVAESMFVGRGIVPAGPGCAAYAMILHYLMLTAFTSMNALSVDLFLTFRQGSERPELSKYVLYILVAPLPVVVATVIVEFGSSVRVGYGESCWIGNPTASLVAFGVPVLCALMINAVFITLALLTIRKSFQIASTALKRSDLSKAWVYMRISFLTGFTWILGFIFPFAQSTALEYIFIVLNASQGLLLTLFLTMTSKVVEKWKSVIMARLGLAEPQQDNGTTVTDRSRRTTGRGAQSTAGGTVPIVEISMTTFPDVNNRARLHLGEPRQGSSLTGNANKQLTSGEGTELTAGGTISSTDMALTILADVEENRAPLDEALQDSGQTATASKQQTTADGIEVTADGTGTATDMPMIIKADVEENEAALQLGESHQDSGQTATAHKQMTTADGFKVTAGGTGSATDMPVTRKADVEDNRAPIKLDEARQDSGQTGNANKQLTTAGGTEVTAEGTDPNTDTAVSTSADVRVDENCAPLQLDEARQDNGRTATVGSLQTTAGGTEEMADETDTAGNAQNVPRGVGETTSGPDAAADIHMKTFVDVEENKTEDSR</sequence>
<dbReference type="OrthoDB" id="6134459at2759"/>
<evidence type="ECO:0000259" key="7">
    <source>
        <dbReference type="PROSITE" id="PS50261"/>
    </source>
</evidence>
<dbReference type="AlphaFoldDB" id="A0A8J9Z7Z9"/>
<organism evidence="8 9">
    <name type="scientific">Branchiostoma lanceolatum</name>
    <name type="common">Common lancelet</name>
    <name type="synonym">Amphioxus lanceolatum</name>
    <dbReference type="NCBI Taxonomy" id="7740"/>
    <lineage>
        <taxon>Eukaryota</taxon>
        <taxon>Metazoa</taxon>
        <taxon>Chordata</taxon>
        <taxon>Cephalochordata</taxon>
        <taxon>Leptocardii</taxon>
        <taxon>Amphioxiformes</taxon>
        <taxon>Branchiostomatidae</taxon>
        <taxon>Branchiostoma</taxon>
    </lineage>
</organism>
<feature type="region of interest" description="Disordered" evidence="5">
    <location>
        <begin position="375"/>
        <end position="400"/>
    </location>
</feature>
<feature type="transmembrane region" description="Helical" evidence="6">
    <location>
        <begin position="118"/>
        <end position="139"/>
    </location>
</feature>
<feature type="region of interest" description="Disordered" evidence="5">
    <location>
        <begin position="578"/>
        <end position="619"/>
    </location>
</feature>
<evidence type="ECO:0000256" key="4">
    <source>
        <dbReference type="ARBA" id="ARBA00023136"/>
    </source>
</evidence>
<dbReference type="InterPro" id="IPR017981">
    <property type="entry name" value="GPCR_2-like_7TM"/>
</dbReference>
<dbReference type="Pfam" id="PF00002">
    <property type="entry name" value="7tm_2"/>
    <property type="match status" value="1"/>
</dbReference>
<feature type="compositionally biased region" description="Polar residues" evidence="5">
    <location>
        <begin position="428"/>
        <end position="444"/>
    </location>
</feature>
<dbReference type="PANTHER" id="PTHR20851">
    <property type="entry name" value="DORSAL INTERACTING PROTEIN 3"/>
    <property type="match status" value="1"/>
</dbReference>
<feature type="compositionally biased region" description="Polar residues" evidence="5">
    <location>
        <begin position="586"/>
        <end position="597"/>
    </location>
</feature>
<dbReference type="PANTHER" id="PTHR20851:SF0">
    <property type="entry name" value="APOLIPOPROTEIN(A)"/>
    <property type="match status" value="1"/>
</dbReference>
<reference evidence="8" key="1">
    <citation type="submission" date="2022-01" db="EMBL/GenBank/DDBJ databases">
        <authorList>
            <person name="Braso-Vives M."/>
        </authorList>
    </citation>
    <scope>NUCLEOTIDE SEQUENCE</scope>
</reference>
<evidence type="ECO:0000256" key="2">
    <source>
        <dbReference type="ARBA" id="ARBA00022692"/>
    </source>
</evidence>
<keyword evidence="3 6" id="KW-1133">Transmembrane helix</keyword>
<evidence type="ECO:0000256" key="6">
    <source>
        <dbReference type="SAM" id="Phobius"/>
    </source>
</evidence>
<dbReference type="EMBL" id="OV696702">
    <property type="protein sequence ID" value="CAH1248742.1"/>
    <property type="molecule type" value="Genomic_DNA"/>
</dbReference>
<accession>A0A8J9Z7Z9</accession>
<feature type="transmembrane region" description="Helical" evidence="6">
    <location>
        <begin position="219"/>
        <end position="240"/>
    </location>
</feature>
<evidence type="ECO:0000256" key="5">
    <source>
        <dbReference type="SAM" id="MobiDB-lite"/>
    </source>
</evidence>
<proteinExistence type="predicted"/>
<dbReference type="GO" id="GO:0004930">
    <property type="term" value="F:G protein-coupled receptor activity"/>
    <property type="evidence" value="ECO:0007669"/>
    <property type="project" value="InterPro"/>
</dbReference>
<feature type="region of interest" description="Disordered" evidence="5">
    <location>
        <begin position="639"/>
        <end position="691"/>
    </location>
</feature>
<feature type="compositionally biased region" description="Low complexity" evidence="5">
    <location>
        <begin position="598"/>
        <end position="610"/>
    </location>
</feature>
<dbReference type="InterPro" id="IPR000832">
    <property type="entry name" value="GPCR_2_secretin-like"/>
</dbReference>
<dbReference type="CDD" id="cd15039">
    <property type="entry name" value="7tmB3_Methuselah-like"/>
    <property type="match status" value="1"/>
</dbReference>
<evidence type="ECO:0000313" key="9">
    <source>
        <dbReference type="Proteomes" id="UP000838412"/>
    </source>
</evidence>
<feature type="region of interest" description="Disordered" evidence="5">
    <location>
        <begin position="424"/>
        <end position="453"/>
    </location>
</feature>
<feature type="transmembrane region" description="Helical" evidence="6">
    <location>
        <begin position="260"/>
        <end position="285"/>
    </location>
</feature>
<dbReference type="FunFam" id="1.20.1070.10:FF:000428">
    <property type="entry name" value="Uncharacterized protein"/>
    <property type="match status" value="1"/>
</dbReference>
<protein>
    <submittedName>
        <fullName evidence="8">ADGRL1 protein</fullName>
    </submittedName>
</protein>
<keyword evidence="2 6" id="KW-0812">Transmembrane</keyword>
<feature type="transmembrane region" description="Helical" evidence="6">
    <location>
        <begin position="306"/>
        <end position="328"/>
    </location>
</feature>
<dbReference type="Gene3D" id="1.20.1070.10">
    <property type="entry name" value="Rhodopsin 7-helix transmembrane proteins"/>
    <property type="match status" value="1"/>
</dbReference>
<feature type="domain" description="G-protein coupled receptors family 2 profile 2" evidence="7">
    <location>
        <begin position="177"/>
        <end position="355"/>
    </location>
</feature>
<keyword evidence="9" id="KW-1185">Reference proteome</keyword>
<evidence type="ECO:0000313" key="8">
    <source>
        <dbReference type="EMBL" id="CAH1248742.1"/>
    </source>
</evidence>
<feature type="region of interest" description="Disordered" evidence="5">
    <location>
        <begin position="478"/>
        <end position="505"/>
    </location>
</feature>